<proteinExistence type="inferred from homology"/>
<comment type="similarity">
    <text evidence="1">Belongs to the transglycosylase Slt family.</text>
</comment>
<evidence type="ECO:0000313" key="6">
    <source>
        <dbReference type="EMBL" id="MBB3984771.1"/>
    </source>
</evidence>
<dbReference type="PANTHER" id="PTHR37423">
    <property type="entry name" value="SOLUBLE LYTIC MUREIN TRANSGLYCOSYLASE-RELATED"/>
    <property type="match status" value="1"/>
</dbReference>
<reference evidence="6 7" key="1">
    <citation type="submission" date="2020-08" db="EMBL/GenBank/DDBJ databases">
        <title>Genomic Encyclopedia of Type Strains, Phase IV (KMG-IV): sequencing the most valuable type-strain genomes for metagenomic binning, comparative biology and taxonomic classification.</title>
        <authorList>
            <person name="Goeker M."/>
        </authorList>
    </citation>
    <scope>NUCLEOTIDE SEQUENCE [LARGE SCALE GENOMIC DNA]</scope>
    <source>
        <strain evidence="6 7">DSM 102235</strain>
    </source>
</reference>
<evidence type="ECO:0000256" key="1">
    <source>
        <dbReference type="ARBA" id="ARBA00007734"/>
    </source>
</evidence>
<dbReference type="EC" id="3.2.1.-" evidence="6"/>
<dbReference type="CDD" id="cd13401">
    <property type="entry name" value="Slt70-like"/>
    <property type="match status" value="1"/>
</dbReference>
<feature type="signal peptide" evidence="4">
    <location>
        <begin position="1"/>
        <end position="21"/>
    </location>
</feature>
<evidence type="ECO:0000256" key="2">
    <source>
        <dbReference type="ARBA" id="ARBA00009387"/>
    </source>
</evidence>
<comment type="similarity">
    <text evidence="2">Belongs to the virb1 family.</text>
</comment>
<keyword evidence="6" id="KW-0378">Hydrolase</keyword>
<feature type="domain" description="Transglycosylase SLT" evidence="5">
    <location>
        <begin position="489"/>
        <end position="591"/>
    </location>
</feature>
<keyword evidence="7" id="KW-1185">Reference proteome</keyword>
<evidence type="ECO:0000313" key="7">
    <source>
        <dbReference type="Proteomes" id="UP000541426"/>
    </source>
</evidence>
<gene>
    <name evidence="6" type="ORF">GGQ68_001087</name>
</gene>
<dbReference type="Gene3D" id="1.25.20.10">
    <property type="entry name" value="Bacterial muramidases"/>
    <property type="match status" value="1"/>
</dbReference>
<dbReference type="InterPro" id="IPR023346">
    <property type="entry name" value="Lysozyme-like_dom_sf"/>
</dbReference>
<dbReference type="SUPFAM" id="SSF48435">
    <property type="entry name" value="Bacterial muramidases"/>
    <property type="match status" value="1"/>
</dbReference>
<accession>A0A7W6DK72</accession>
<keyword evidence="3 4" id="KW-0732">Signal</keyword>
<dbReference type="SUPFAM" id="SSF53955">
    <property type="entry name" value="Lysozyme-like"/>
    <property type="match status" value="1"/>
</dbReference>
<organism evidence="6 7">
    <name type="scientific">Sagittula marina</name>
    <dbReference type="NCBI Taxonomy" id="943940"/>
    <lineage>
        <taxon>Bacteria</taxon>
        <taxon>Pseudomonadati</taxon>
        <taxon>Pseudomonadota</taxon>
        <taxon>Alphaproteobacteria</taxon>
        <taxon>Rhodobacterales</taxon>
        <taxon>Roseobacteraceae</taxon>
        <taxon>Sagittula</taxon>
    </lineage>
</organism>
<dbReference type="Proteomes" id="UP000541426">
    <property type="component" value="Unassembled WGS sequence"/>
</dbReference>
<dbReference type="EMBL" id="JACIEJ010000002">
    <property type="protein sequence ID" value="MBB3984771.1"/>
    <property type="molecule type" value="Genomic_DNA"/>
</dbReference>
<feature type="chain" id="PRO_5031488889" evidence="4">
    <location>
        <begin position="22"/>
        <end position="655"/>
    </location>
</feature>
<protein>
    <submittedName>
        <fullName evidence="6">Soluble lytic murein transglycosylase</fullName>
        <ecNumber evidence="6">3.2.1.-</ecNumber>
    </submittedName>
</protein>
<dbReference type="Pfam" id="PF01464">
    <property type="entry name" value="SLT"/>
    <property type="match status" value="1"/>
</dbReference>
<name>A0A7W6DK72_9RHOB</name>
<dbReference type="PANTHER" id="PTHR37423:SF2">
    <property type="entry name" value="MEMBRANE-BOUND LYTIC MUREIN TRANSGLYCOSYLASE C"/>
    <property type="match status" value="1"/>
</dbReference>
<dbReference type="Gene3D" id="1.10.530.10">
    <property type="match status" value="1"/>
</dbReference>
<dbReference type="GO" id="GO:0004553">
    <property type="term" value="F:hydrolase activity, hydrolyzing O-glycosyl compounds"/>
    <property type="evidence" value="ECO:0007669"/>
    <property type="project" value="InterPro"/>
</dbReference>
<evidence type="ECO:0000256" key="3">
    <source>
        <dbReference type="ARBA" id="ARBA00022729"/>
    </source>
</evidence>
<keyword evidence="6" id="KW-0326">Glycosidase</keyword>
<dbReference type="RefSeq" id="WP_183963673.1">
    <property type="nucleotide sequence ID" value="NZ_BAABBZ010000014.1"/>
</dbReference>
<evidence type="ECO:0000256" key="4">
    <source>
        <dbReference type="SAM" id="SignalP"/>
    </source>
</evidence>
<evidence type="ECO:0000259" key="5">
    <source>
        <dbReference type="Pfam" id="PF01464"/>
    </source>
</evidence>
<dbReference type="AlphaFoldDB" id="A0A7W6DK72"/>
<sequence>MSRLLAVLLLLGTSLASQLHAQVGEAGQSLAKAMGYMREQNWAAAQIEARGDGQIAVDVILWHALRSGRGDAREVLDFIERRPDWPGMAYLREKSEPIVADEASPEQIKTFFSEELPQSGAGSLALARVHASEGQEGLAQADIVLGWRTLSLSGDERRAFMDQWGEILKPHHVARLDMALWNNWSQNATAMLPYVDEGWQALAQARLGLRKSVGNVDGLIGRVPEELQDDPGLAFERFLWRVRKGRRDEAIELLKERSISLASLGEPWAWARERHDLARRQMQAGAYAEAYEIASKHYLVDGSDFAALEWLSGFLALRFLDKPDLAVAHFENFSGAVWTPISAGRGGYWLGRALEATGDTIGAKEAYQKGAEYQTSFYGLLAAERGGLPVSPTLAGTEEFGDWRQAEFTKSSVFQAAILLLAAGEVDLGERFMTHLAESLDRPGMGQMGVMLDEMKRPHIQVMLGKRAAQFGIELPGPYYALHPDVVATDYPVPKELVLAIARRESEFDPGVISGAGARGFMQLMPGTAREVAQELSLDYDAGRLLSDPSYNATLGSNYLAKLAKRYDGNAVMMAAGYNAGPSRPDRWMEVFGDPRKGEVDVIDWIELIPFDETRNYVMRVTESLPVYRARLGKDPHPVPFSQELVGTTLRVASQ</sequence>
<dbReference type="InterPro" id="IPR008939">
    <property type="entry name" value="Lytic_TGlycosylase_superhlx_U"/>
</dbReference>
<comment type="caution">
    <text evidence="6">The sequence shown here is derived from an EMBL/GenBank/DDBJ whole genome shotgun (WGS) entry which is preliminary data.</text>
</comment>
<dbReference type="GO" id="GO:0042597">
    <property type="term" value="C:periplasmic space"/>
    <property type="evidence" value="ECO:0007669"/>
    <property type="project" value="InterPro"/>
</dbReference>
<dbReference type="InterPro" id="IPR008258">
    <property type="entry name" value="Transglycosylase_SLT_dom_1"/>
</dbReference>